<evidence type="ECO:0000256" key="2">
    <source>
        <dbReference type="ARBA" id="ARBA00010869"/>
    </source>
</evidence>
<dbReference type="GO" id="GO:0009097">
    <property type="term" value="P:isoleucine biosynthetic process"/>
    <property type="evidence" value="ECO:0007669"/>
    <property type="project" value="TreeGrafter"/>
</dbReference>
<keyword evidence="4" id="KW-0456">Lyase</keyword>
<dbReference type="SUPFAM" id="SSF53686">
    <property type="entry name" value="Tryptophan synthase beta subunit-like PLP-dependent enzymes"/>
    <property type="match status" value="1"/>
</dbReference>
<evidence type="ECO:0000313" key="6">
    <source>
        <dbReference type="EMBL" id="MBA2936343.1"/>
    </source>
</evidence>
<accession>A0A838LA97</accession>
<dbReference type="InterPro" id="IPR000634">
    <property type="entry name" value="Ser/Thr_deHydtase_PyrdxlP-BS"/>
</dbReference>
<evidence type="ECO:0000256" key="3">
    <source>
        <dbReference type="ARBA" id="ARBA00022898"/>
    </source>
</evidence>
<dbReference type="CDD" id="cd01562">
    <property type="entry name" value="Thr-dehyd"/>
    <property type="match status" value="1"/>
</dbReference>
<gene>
    <name evidence="6" type="ORF">HZF05_19860</name>
</gene>
<feature type="domain" description="Tryptophan synthase beta chain-like PALP" evidence="5">
    <location>
        <begin position="5"/>
        <end position="283"/>
    </location>
</feature>
<dbReference type="InterPro" id="IPR001926">
    <property type="entry name" value="TrpB-like_PALP"/>
</dbReference>
<evidence type="ECO:0000259" key="5">
    <source>
        <dbReference type="Pfam" id="PF00291"/>
    </source>
</evidence>
<dbReference type="Pfam" id="PF00291">
    <property type="entry name" value="PALP"/>
    <property type="match status" value="1"/>
</dbReference>
<comment type="similarity">
    <text evidence="2">Belongs to the serine/threonine dehydratase family.</text>
</comment>
<dbReference type="InterPro" id="IPR050147">
    <property type="entry name" value="Ser/Thr_Dehydratase"/>
</dbReference>
<dbReference type="GO" id="GO:0003941">
    <property type="term" value="F:L-serine ammonia-lyase activity"/>
    <property type="evidence" value="ECO:0007669"/>
    <property type="project" value="TreeGrafter"/>
</dbReference>
<sequence>MGVRTPLISTEIRGEPVHIKAECLQRTGSFKLRGAWWRLTSLNETEKRAGVVAFSSGNHAQGVAWAAQRLGMPALIVMPADAPAAKVAGTRASGAEIVFYDRLTESREEIAARIAAERGAVLVPSFDDPWIVEGQGTTGLEIVEQYREAAGKEVKRIVVCCGGGGLSSGISLAAPDAEIVVVEPEGWDDMGESLRRGEIVPVEQNPPSTACDALQTLRVAELTFGILKGRGATGVSVSEAEVANAMRFAFERLKIVAEPGGAVALAAALAGKVPLDGTVLLVSGGNVDPAKFQALTA</sequence>
<protein>
    <submittedName>
        <fullName evidence="6">Threonine/serine dehydratase</fullName>
    </submittedName>
</protein>
<dbReference type="InterPro" id="IPR036052">
    <property type="entry name" value="TrpB-like_PALP_sf"/>
</dbReference>
<dbReference type="GO" id="GO:0006565">
    <property type="term" value="P:L-serine catabolic process"/>
    <property type="evidence" value="ECO:0007669"/>
    <property type="project" value="TreeGrafter"/>
</dbReference>
<dbReference type="PROSITE" id="PS00165">
    <property type="entry name" value="DEHYDRATASE_SER_THR"/>
    <property type="match status" value="1"/>
</dbReference>
<evidence type="ECO:0000313" key="7">
    <source>
        <dbReference type="Proteomes" id="UP000570166"/>
    </source>
</evidence>
<dbReference type="Gene3D" id="3.40.50.1100">
    <property type="match status" value="2"/>
</dbReference>
<keyword evidence="7" id="KW-1185">Reference proteome</keyword>
<dbReference type="GO" id="GO:0004794">
    <property type="term" value="F:threonine deaminase activity"/>
    <property type="evidence" value="ECO:0007669"/>
    <property type="project" value="TreeGrafter"/>
</dbReference>
<dbReference type="PANTHER" id="PTHR48078:SF6">
    <property type="entry name" value="L-THREONINE DEHYDRATASE CATABOLIC TDCB"/>
    <property type="match status" value="1"/>
</dbReference>
<proteinExistence type="inferred from homology"/>
<dbReference type="PANTHER" id="PTHR48078">
    <property type="entry name" value="THREONINE DEHYDRATASE, MITOCHONDRIAL-RELATED"/>
    <property type="match status" value="1"/>
</dbReference>
<dbReference type="FunFam" id="3.40.50.1100:FF:000005">
    <property type="entry name" value="Threonine dehydratase catabolic"/>
    <property type="match status" value="1"/>
</dbReference>
<evidence type="ECO:0000256" key="1">
    <source>
        <dbReference type="ARBA" id="ARBA00001933"/>
    </source>
</evidence>
<dbReference type="AlphaFoldDB" id="A0A838LA97"/>
<name>A0A838LA97_9SPHN</name>
<organism evidence="6 7">
    <name type="scientific">Sphingomonas chungangi</name>
    <dbReference type="NCBI Taxonomy" id="2683589"/>
    <lineage>
        <taxon>Bacteria</taxon>
        <taxon>Pseudomonadati</taxon>
        <taxon>Pseudomonadota</taxon>
        <taxon>Alphaproteobacteria</taxon>
        <taxon>Sphingomonadales</taxon>
        <taxon>Sphingomonadaceae</taxon>
        <taxon>Sphingomonas</taxon>
    </lineage>
</organism>
<comment type="caution">
    <text evidence="6">The sequence shown here is derived from an EMBL/GenBank/DDBJ whole genome shotgun (WGS) entry which is preliminary data.</text>
</comment>
<dbReference type="EMBL" id="JACEIB010000027">
    <property type="protein sequence ID" value="MBA2936343.1"/>
    <property type="molecule type" value="Genomic_DNA"/>
</dbReference>
<dbReference type="GO" id="GO:0006567">
    <property type="term" value="P:L-threonine catabolic process"/>
    <property type="evidence" value="ECO:0007669"/>
    <property type="project" value="TreeGrafter"/>
</dbReference>
<dbReference type="GO" id="GO:0030170">
    <property type="term" value="F:pyridoxal phosphate binding"/>
    <property type="evidence" value="ECO:0007669"/>
    <property type="project" value="InterPro"/>
</dbReference>
<keyword evidence="3" id="KW-0663">Pyridoxal phosphate</keyword>
<reference evidence="6 7" key="1">
    <citation type="submission" date="2020-07" db="EMBL/GenBank/DDBJ databases">
        <authorList>
            <person name="Sun Q."/>
        </authorList>
    </citation>
    <scope>NUCLEOTIDE SEQUENCE [LARGE SCALE GENOMIC DNA]</scope>
    <source>
        <strain evidence="6 7">CGMCC 1.13654</strain>
    </source>
</reference>
<comment type="cofactor">
    <cofactor evidence="1">
        <name>pyridoxal 5'-phosphate</name>
        <dbReference type="ChEBI" id="CHEBI:597326"/>
    </cofactor>
</comment>
<evidence type="ECO:0000256" key="4">
    <source>
        <dbReference type="ARBA" id="ARBA00023239"/>
    </source>
</evidence>
<dbReference type="Proteomes" id="UP000570166">
    <property type="component" value="Unassembled WGS sequence"/>
</dbReference>